<dbReference type="PANTHER" id="PTHR11778">
    <property type="entry name" value="SERYL-TRNA SYNTHETASE"/>
    <property type="match status" value="1"/>
</dbReference>
<dbReference type="AlphaFoldDB" id="S7ZAE0"/>
<evidence type="ECO:0000313" key="4">
    <source>
        <dbReference type="Proteomes" id="UP000019376"/>
    </source>
</evidence>
<organism evidence="3 4">
    <name type="scientific">Penicillium oxalicum (strain 114-2 / CGMCC 5302)</name>
    <name type="common">Penicillium decumbens</name>
    <dbReference type="NCBI Taxonomy" id="933388"/>
    <lineage>
        <taxon>Eukaryota</taxon>
        <taxon>Fungi</taxon>
        <taxon>Dikarya</taxon>
        <taxon>Ascomycota</taxon>
        <taxon>Pezizomycotina</taxon>
        <taxon>Eurotiomycetes</taxon>
        <taxon>Eurotiomycetidae</taxon>
        <taxon>Eurotiales</taxon>
        <taxon>Aspergillaceae</taxon>
        <taxon>Penicillium</taxon>
    </lineage>
</organism>
<dbReference type="STRING" id="933388.S7ZAE0"/>
<evidence type="ECO:0000313" key="3">
    <source>
        <dbReference type="EMBL" id="EPS27184.1"/>
    </source>
</evidence>
<dbReference type="GO" id="GO:0006434">
    <property type="term" value="P:seryl-tRNA aminoacylation"/>
    <property type="evidence" value="ECO:0007669"/>
    <property type="project" value="InterPro"/>
</dbReference>
<keyword evidence="4" id="KW-1185">Reference proteome</keyword>
<dbReference type="Proteomes" id="UP000019376">
    <property type="component" value="Unassembled WGS sequence"/>
</dbReference>
<dbReference type="GO" id="GO:0005524">
    <property type="term" value="F:ATP binding"/>
    <property type="evidence" value="ECO:0007669"/>
    <property type="project" value="InterPro"/>
</dbReference>
<dbReference type="InterPro" id="IPR045864">
    <property type="entry name" value="aa-tRNA-synth_II/BPL/LPL"/>
</dbReference>
<proteinExistence type="predicted"/>
<dbReference type="Pfam" id="PF00587">
    <property type="entry name" value="tRNA-synt_2b"/>
    <property type="match status" value="1"/>
</dbReference>
<dbReference type="Gene3D" id="3.30.930.10">
    <property type="entry name" value="Bira Bifunctional Protein, Domain 2"/>
    <property type="match status" value="1"/>
</dbReference>
<dbReference type="EMBL" id="KB644410">
    <property type="protein sequence ID" value="EPS27184.1"/>
    <property type="molecule type" value="Genomic_DNA"/>
</dbReference>
<evidence type="ECO:0000259" key="2">
    <source>
        <dbReference type="Pfam" id="PF00587"/>
    </source>
</evidence>
<dbReference type="PhylomeDB" id="S7ZAE0"/>
<accession>S7ZAE0</accession>
<dbReference type="PRINTS" id="PR00981">
    <property type="entry name" value="TRNASYNTHSER"/>
</dbReference>
<sequence length="153" mass="16705">MYTGRDINNSELPLKLVGASRYYRAEAGSRGVDTKGLYRTDNLVSETAADKPTSDTLFAELLDIQTEILTSLHLPCRVLEIPTSDLGASATRKRGIEALFPSRFRPTPDSMSPVDPAASELESAWGEVPSASICTDYQSRRLVTRVRGGALKE</sequence>
<dbReference type="OrthoDB" id="10264585at2759"/>
<reference evidence="3 4" key="1">
    <citation type="journal article" date="2013" name="PLoS ONE">
        <title>Genomic and secretomic analyses reveal unique features of the lignocellulolytic enzyme system of Penicillium decumbens.</title>
        <authorList>
            <person name="Liu G."/>
            <person name="Zhang L."/>
            <person name="Wei X."/>
            <person name="Zou G."/>
            <person name="Qin Y."/>
            <person name="Ma L."/>
            <person name="Li J."/>
            <person name="Zheng H."/>
            <person name="Wang S."/>
            <person name="Wang C."/>
            <person name="Xun L."/>
            <person name="Zhao G.-P."/>
            <person name="Zhou Z."/>
            <person name="Qu Y."/>
        </authorList>
    </citation>
    <scope>NUCLEOTIDE SEQUENCE [LARGE SCALE GENOMIC DNA]</scope>
    <source>
        <strain evidence="4">114-2 / CGMCC 5302</strain>
    </source>
</reference>
<gene>
    <name evidence="3" type="ORF">PDE_02127</name>
</gene>
<evidence type="ECO:0000256" key="1">
    <source>
        <dbReference type="ARBA" id="ARBA00034892"/>
    </source>
</evidence>
<name>S7ZAE0_PENO1</name>
<dbReference type="SUPFAM" id="SSF55681">
    <property type="entry name" value="Class II aaRS and biotin synthetases"/>
    <property type="match status" value="1"/>
</dbReference>
<protein>
    <recommendedName>
        <fullName evidence="1">Seryl-tRNA(Ser) synthetase</fullName>
    </recommendedName>
</protein>
<dbReference type="InterPro" id="IPR002314">
    <property type="entry name" value="aa-tRNA-synt_IIb"/>
</dbReference>
<dbReference type="eggNOG" id="KOG2509">
    <property type="taxonomic scope" value="Eukaryota"/>
</dbReference>
<dbReference type="GO" id="GO:0004828">
    <property type="term" value="F:serine-tRNA ligase activity"/>
    <property type="evidence" value="ECO:0007669"/>
    <property type="project" value="InterPro"/>
</dbReference>
<feature type="domain" description="Aminoacyl-tRNA synthetase class II (G/ P/ S/T)" evidence="2">
    <location>
        <begin position="7"/>
        <end position="147"/>
    </location>
</feature>
<dbReference type="InterPro" id="IPR002317">
    <property type="entry name" value="Ser-tRNA-ligase_type_1"/>
</dbReference>
<dbReference type="HOGENOM" id="CLU_1713924_0_0_1"/>